<protein>
    <submittedName>
        <fullName evidence="1">Uncharacterized protein</fullName>
    </submittedName>
</protein>
<accession>A0A428YPP6</accession>
<name>A0A428YPP6_KIBAR</name>
<evidence type="ECO:0000313" key="1">
    <source>
        <dbReference type="EMBL" id="RSM70306.1"/>
    </source>
</evidence>
<dbReference type="OrthoDB" id="3773711at2"/>
<dbReference type="RefSeq" id="WP_037259256.1">
    <property type="nucleotide sequence ID" value="NZ_QHKI01000067.1"/>
</dbReference>
<organism evidence="1 2">
    <name type="scientific">Kibdelosporangium aridum</name>
    <dbReference type="NCBI Taxonomy" id="2030"/>
    <lineage>
        <taxon>Bacteria</taxon>
        <taxon>Bacillati</taxon>
        <taxon>Actinomycetota</taxon>
        <taxon>Actinomycetes</taxon>
        <taxon>Pseudonocardiales</taxon>
        <taxon>Pseudonocardiaceae</taxon>
        <taxon>Kibdelosporangium</taxon>
    </lineage>
</organism>
<dbReference type="EMBL" id="QHKI01000067">
    <property type="protein sequence ID" value="RSM70306.1"/>
    <property type="molecule type" value="Genomic_DNA"/>
</dbReference>
<reference evidence="1 2" key="1">
    <citation type="submission" date="2018-05" db="EMBL/GenBank/DDBJ databases">
        <title>Evolution of GPA BGCs.</title>
        <authorList>
            <person name="Waglechner N."/>
            <person name="Wright G.D."/>
        </authorList>
    </citation>
    <scope>NUCLEOTIDE SEQUENCE [LARGE SCALE GENOMIC DNA]</scope>
    <source>
        <strain evidence="1 2">A82846</strain>
    </source>
</reference>
<proteinExistence type="predicted"/>
<dbReference type="Proteomes" id="UP000287547">
    <property type="component" value="Unassembled WGS sequence"/>
</dbReference>
<gene>
    <name evidence="1" type="ORF">DMH04_45085</name>
</gene>
<dbReference type="AlphaFoldDB" id="A0A428YPP6"/>
<comment type="caution">
    <text evidence="1">The sequence shown here is derived from an EMBL/GenBank/DDBJ whole genome shotgun (WGS) entry which is preliminary data.</text>
</comment>
<sequence length="170" mass="19120">MSWSDYYERRNAIDSILVRAEKDPAGPLPLSPAFRDPAELLLALHYRWTLKLTGRLGMVLAEADRDPSIDLVDAISDAWRKTVADNATLHAVLEAHADHYEALWPQLQAEQRTLALAAGLAETHEPTEEITRVGAAFQTLLRTAEKQSPRRQRSRYSPVEQLLRRLVASA</sequence>
<evidence type="ECO:0000313" key="2">
    <source>
        <dbReference type="Proteomes" id="UP000287547"/>
    </source>
</evidence>